<protein>
    <recommendedName>
        <fullName evidence="3">Haloacid dehalogenase</fullName>
    </recommendedName>
</protein>
<dbReference type="Gene3D" id="3.40.50.1000">
    <property type="entry name" value="HAD superfamily/HAD-like"/>
    <property type="match status" value="2"/>
</dbReference>
<dbReference type="Proteomes" id="UP000037046">
    <property type="component" value="Unassembled WGS sequence"/>
</dbReference>
<dbReference type="PANTHER" id="PTHR19288">
    <property type="entry name" value="4-NITROPHENYLPHOSPHATASE-RELATED"/>
    <property type="match status" value="1"/>
</dbReference>
<gene>
    <name evidence="1" type="ORF">ROTO_32550</name>
</gene>
<dbReference type="InterPro" id="IPR023214">
    <property type="entry name" value="HAD_sf"/>
</dbReference>
<dbReference type="RefSeq" id="WP_050664107.1">
    <property type="nucleotide sequence ID" value="NZ_CP118494.1"/>
</dbReference>
<name>A0A0L6CRP5_9RHOB</name>
<dbReference type="NCBIfam" id="TIGR01460">
    <property type="entry name" value="HAD-SF-IIA"/>
    <property type="match status" value="1"/>
</dbReference>
<keyword evidence="2" id="KW-1185">Reference proteome</keyword>
<dbReference type="SUPFAM" id="SSF56784">
    <property type="entry name" value="HAD-like"/>
    <property type="match status" value="1"/>
</dbReference>
<dbReference type="EMBL" id="LGVV01000063">
    <property type="protein sequence ID" value="KNX40203.1"/>
    <property type="molecule type" value="Genomic_DNA"/>
</dbReference>
<dbReference type="PATRIC" id="fig|74031.6.peg.3326"/>
<dbReference type="Pfam" id="PF13242">
    <property type="entry name" value="Hydrolase_like"/>
    <property type="match status" value="1"/>
</dbReference>
<dbReference type="GO" id="GO:0016791">
    <property type="term" value="F:phosphatase activity"/>
    <property type="evidence" value="ECO:0007669"/>
    <property type="project" value="TreeGrafter"/>
</dbReference>
<evidence type="ECO:0008006" key="3">
    <source>
        <dbReference type="Google" id="ProtNLM"/>
    </source>
</evidence>
<dbReference type="OrthoDB" id="148966at2"/>
<evidence type="ECO:0000313" key="1">
    <source>
        <dbReference type="EMBL" id="KNX40203.1"/>
    </source>
</evidence>
<dbReference type="AlphaFoldDB" id="A0A0L6CRP5"/>
<proteinExistence type="predicted"/>
<accession>A0A0L6CRP5</accession>
<sequence>MDTVATIFDRYEAVRHRLPSASAATATAQIGSLHDIAAQADAFVFDAYGVLNIGEAGIPGASQRLRELRDTGCRIRILSNAASYSHAGAVTKFRKLGMGVRDHEIITSRDATLAQLDGRLWGCIAAVEDDLSDIPCPTRRLVDDPASYDQVDGFVFLSTEVWSLDRQALLEDALLKRPRPLIIANADLVAPREHGFSLEPGYFGHLLADRGIRDIRFVGKPFPAVYEMIEASLPETPPGRIVMCGDTLHTDILGAAARGWQTVLVEHDGLFSGHDTGAYVNRARLFPNWRLSRI</sequence>
<reference evidence="2" key="1">
    <citation type="submission" date="2015-07" db="EMBL/GenBank/DDBJ databases">
        <title>Draft Genome Sequence of Roseovarius tolerans EL-164, a producer of N-Acylated Alanine Methyl Esters (NAMEs).</title>
        <authorList>
            <person name="Voget S."/>
            <person name="Bruns H."/>
            <person name="Wagner-Doebler I."/>
            <person name="Schulz S."/>
            <person name="Daniel R."/>
        </authorList>
    </citation>
    <scope>NUCLEOTIDE SEQUENCE [LARGE SCALE GENOMIC DNA]</scope>
    <source>
        <strain evidence="2">EL-164</strain>
    </source>
</reference>
<dbReference type="STRING" id="74031.SAMN04488077_103177"/>
<dbReference type="Pfam" id="PF13344">
    <property type="entry name" value="Hydrolase_6"/>
    <property type="match status" value="1"/>
</dbReference>
<comment type="caution">
    <text evidence="1">The sequence shown here is derived from an EMBL/GenBank/DDBJ whole genome shotgun (WGS) entry which is preliminary data.</text>
</comment>
<dbReference type="PANTHER" id="PTHR19288:SF46">
    <property type="entry name" value="HALOACID DEHALOGENASE-LIKE HYDROLASE DOMAIN-CONTAINING PROTEIN 2"/>
    <property type="match status" value="1"/>
</dbReference>
<dbReference type="InterPro" id="IPR006357">
    <property type="entry name" value="HAD-SF_hydro_IIA"/>
</dbReference>
<organism evidence="1 2">
    <name type="scientific">Roseovarius tolerans</name>
    <dbReference type="NCBI Taxonomy" id="74031"/>
    <lineage>
        <taxon>Bacteria</taxon>
        <taxon>Pseudomonadati</taxon>
        <taxon>Pseudomonadota</taxon>
        <taxon>Alphaproteobacteria</taxon>
        <taxon>Rhodobacterales</taxon>
        <taxon>Roseobacteraceae</taxon>
        <taxon>Roseovarius</taxon>
    </lineage>
</organism>
<dbReference type="GO" id="GO:0005737">
    <property type="term" value="C:cytoplasm"/>
    <property type="evidence" value="ECO:0007669"/>
    <property type="project" value="TreeGrafter"/>
</dbReference>
<evidence type="ECO:0000313" key="2">
    <source>
        <dbReference type="Proteomes" id="UP000037046"/>
    </source>
</evidence>
<dbReference type="InterPro" id="IPR036412">
    <property type="entry name" value="HAD-like_sf"/>
</dbReference>